<dbReference type="EMBL" id="JACCBU010000001">
    <property type="protein sequence ID" value="NYE72450.1"/>
    <property type="molecule type" value="Genomic_DNA"/>
</dbReference>
<gene>
    <name evidence="3" type="ORF">BKA15_003779</name>
</gene>
<evidence type="ECO:0000313" key="3">
    <source>
        <dbReference type="EMBL" id="NYE72450.1"/>
    </source>
</evidence>
<name>A0A7Y9LD67_9ACTN</name>
<sequence>MLTVVVWAVALTAGIAIWTTRTDTSAGAGSAVPPNLPEAPGGTPEETPPPEPEPEPDPRDDRSERPSRSDPPPSKQPKPKETPQIPAAGKGTYDRQQRTAKPAGDSGQKITYDVRVEKGLPYEVDDIAKTIHTILNDERSWSGTGQWRFELVGPDEEADLHAYLATPKTTDKLCAPLLTGGEVSCRNGDKVVLNAKRWAFGAEAYGDDVTNYRRYLVNHEFGHALGFGHVGCPGRGRPAPIMMQQTKGVDGCRPNPWPAGDD</sequence>
<keyword evidence="4" id="KW-1185">Reference proteome</keyword>
<dbReference type="GO" id="GO:0008237">
    <property type="term" value="F:metallopeptidase activity"/>
    <property type="evidence" value="ECO:0007669"/>
    <property type="project" value="InterPro"/>
</dbReference>
<feature type="domain" description="DUF3152" evidence="2">
    <location>
        <begin position="84"/>
        <end position="250"/>
    </location>
</feature>
<feature type="compositionally biased region" description="Basic and acidic residues" evidence="1">
    <location>
        <begin position="56"/>
        <end position="68"/>
    </location>
</feature>
<protein>
    <submittedName>
        <fullName evidence="3">SsRNA-specific RNase YbeY (16S rRNA maturation enzyme)</fullName>
    </submittedName>
</protein>
<dbReference type="Gene3D" id="3.40.390.10">
    <property type="entry name" value="Collagenase (Catalytic Domain)"/>
    <property type="match status" value="1"/>
</dbReference>
<accession>A0A7Y9LD67</accession>
<reference evidence="3 4" key="1">
    <citation type="submission" date="2020-07" db="EMBL/GenBank/DDBJ databases">
        <title>Sequencing the genomes of 1000 actinobacteria strains.</title>
        <authorList>
            <person name="Klenk H.-P."/>
        </authorList>
    </citation>
    <scope>NUCLEOTIDE SEQUENCE [LARGE SCALE GENOMIC DNA]</scope>
    <source>
        <strain evidence="3 4">DSM 22083</strain>
    </source>
</reference>
<dbReference type="InterPro" id="IPR024079">
    <property type="entry name" value="MetalloPept_cat_dom_sf"/>
</dbReference>
<evidence type="ECO:0000256" key="1">
    <source>
        <dbReference type="SAM" id="MobiDB-lite"/>
    </source>
</evidence>
<evidence type="ECO:0000259" key="2">
    <source>
        <dbReference type="Pfam" id="PF11350"/>
    </source>
</evidence>
<comment type="caution">
    <text evidence="3">The sequence shown here is derived from an EMBL/GenBank/DDBJ whole genome shotgun (WGS) entry which is preliminary data.</text>
</comment>
<proteinExistence type="predicted"/>
<dbReference type="InterPro" id="IPR022603">
    <property type="entry name" value="DUF3152"/>
</dbReference>
<evidence type="ECO:0000313" key="4">
    <source>
        <dbReference type="Proteomes" id="UP000569914"/>
    </source>
</evidence>
<dbReference type="AlphaFoldDB" id="A0A7Y9LD67"/>
<feature type="region of interest" description="Disordered" evidence="1">
    <location>
        <begin position="24"/>
        <end position="108"/>
    </location>
</feature>
<dbReference type="Proteomes" id="UP000569914">
    <property type="component" value="Unassembled WGS sequence"/>
</dbReference>
<dbReference type="SUPFAM" id="SSF55486">
    <property type="entry name" value="Metalloproteases ('zincins'), catalytic domain"/>
    <property type="match status" value="1"/>
</dbReference>
<dbReference type="Pfam" id="PF11350">
    <property type="entry name" value="DUF3152"/>
    <property type="match status" value="1"/>
</dbReference>
<dbReference type="RefSeq" id="WP_312879122.1">
    <property type="nucleotide sequence ID" value="NZ_JACCBU010000001.1"/>
</dbReference>
<organism evidence="3 4">
    <name type="scientific">Microlunatus parietis</name>
    <dbReference type="NCBI Taxonomy" id="682979"/>
    <lineage>
        <taxon>Bacteria</taxon>
        <taxon>Bacillati</taxon>
        <taxon>Actinomycetota</taxon>
        <taxon>Actinomycetes</taxon>
        <taxon>Propionibacteriales</taxon>
        <taxon>Propionibacteriaceae</taxon>
        <taxon>Microlunatus</taxon>
    </lineage>
</organism>